<comment type="function">
    <text evidence="1 13">Catalyzes the methylthiolation of N6-(dimethylallyl)adenosine (i(6)A), leading to the formation of 2-methylthio-N6-(dimethylallyl)adenosine (ms(2)i(6)A) at position 37 in tRNAs that read codons beginning with uridine.</text>
</comment>
<dbReference type="KEGG" id="pcu:PC_RS08420"/>
<dbReference type="InterPro" id="IPR002792">
    <property type="entry name" value="TRAM_dom"/>
</dbReference>
<gene>
    <name evidence="13" type="primary">miaB</name>
    <name evidence="17" type="ORF">PC_RS08420</name>
</gene>
<evidence type="ECO:0000256" key="6">
    <source>
        <dbReference type="ARBA" id="ARBA00022723"/>
    </source>
</evidence>
<dbReference type="OrthoDB" id="9805215at2"/>
<dbReference type="RefSeq" id="WP_044045600.1">
    <property type="nucleotide sequence ID" value="NC_005861.2"/>
</dbReference>
<evidence type="ECO:0000313" key="18">
    <source>
        <dbReference type="Proteomes" id="UP000000529"/>
    </source>
</evidence>
<comment type="subcellular location">
    <subcellularLocation>
        <location evidence="13">Cytoplasm</location>
    </subcellularLocation>
</comment>
<dbReference type="SFLD" id="SFLDS00029">
    <property type="entry name" value="Radical_SAM"/>
    <property type="match status" value="1"/>
</dbReference>
<dbReference type="PANTHER" id="PTHR43020:SF2">
    <property type="entry name" value="MITOCHONDRIAL TRNA METHYLTHIOTRANSFERASE CDK5RAP1"/>
    <property type="match status" value="1"/>
</dbReference>
<evidence type="ECO:0000256" key="5">
    <source>
        <dbReference type="ARBA" id="ARBA00022691"/>
    </source>
</evidence>
<comment type="similarity">
    <text evidence="13">Belongs to the methylthiotransferase family. MiaB subfamily.</text>
</comment>
<dbReference type="PROSITE" id="PS51449">
    <property type="entry name" value="MTTASE_N"/>
    <property type="match status" value="1"/>
</dbReference>
<evidence type="ECO:0000256" key="9">
    <source>
        <dbReference type="ARBA" id="ARBA00033765"/>
    </source>
</evidence>
<dbReference type="FunFam" id="3.40.50.12160:FF:000003">
    <property type="entry name" value="CDK5 regulatory subunit-associated protein 1"/>
    <property type="match status" value="1"/>
</dbReference>
<dbReference type="EC" id="2.8.4.3" evidence="9 13"/>
<keyword evidence="8 13" id="KW-0411">Iron-sulfur</keyword>
<evidence type="ECO:0000256" key="12">
    <source>
        <dbReference type="ARBA" id="ARBA00081141"/>
    </source>
</evidence>
<evidence type="ECO:0000256" key="2">
    <source>
        <dbReference type="ARBA" id="ARBA00022485"/>
    </source>
</evidence>
<comment type="subunit">
    <text evidence="13">Monomer.</text>
</comment>
<dbReference type="CDD" id="cd01335">
    <property type="entry name" value="Radical_SAM"/>
    <property type="match status" value="1"/>
</dbReference>
<keyword evidence="5 13" id="KW-0949">S-adenosyl-L-methionine</keyword>
<dbReference type="SFLD" id="SFLDG01082">
    <property type="entry name" value="B12-binding_domain_containing"/>
    <property type="match status" value="1"/>
</dbReference>
<dbReference type="Pfam" id="PF04055">
    <property type="entry name" value="Radical_SAM"/>
    <property type="match status" value="1"/>
</dbReference>
<keyword evidence="18" id="KW-1185">Reference proteome</keyword>
<dbReference type="PROSITE" id="PS01278">
    <property type="entry name" value="MTTASE_RADICAL"/>
    <property type="match status" value="1"/>
</dbReference>
<name>A0A2P9HAA0_PARUW</name>
<keyword evidence="2 13" id="KW-0004">4Fe-4S</keyword>
<accession>A0A2P9HAA0</accession>
<dbReference type="Proteomes" id="UP000000529">
    <property type="component" value="Chromosome"/>
</dbReference>
<feature type="domain" description="Radical SAM core" evidence="16">
    <location>
        <begin position="142"/>
        <end position="373"/>
    </location>
</feature>
<evidence type="ECO:0000259" key="14">
    <source>
        <dbReference type="PROSITE" id="PS50926"/>
    </source>
</evidence>
<dbReference type="SFLD" id="SFLDG01061">
    <property type="entry name" value="methylthiotransferase"/>
    <property type="match status" value="1"/>
</dbReference>
<feature type="binding site" evidence="13">
    <location>
        <position position="50"/>
    </location>
    <ligand>
        <name>[4Fe-4S] cluster</name>
        <dbReference type="ChEBI" id="CHEBI:49883"/>
        <label>1</label>
    </ligand>
</feature>
<dbReference type="InterPro" id="IPR023404">
    <property type="entry name" value="rSAM_horseshoe"/>
</dbReference>
<evidence type="ECO:0000259" key="16">
    <source>
        <dbReference type="PROSITE" id="PS51918"/>
    </source>
</evidence>
<proteinExistence type="inferred from homology"/>
<reference evidence="17 18" key="1">
    <citation type="journal article" date="2004" name="Science">
        <title>Illuminating the evolutionary history of chlamydiae.</title>
        <authorList>
            <person name="Horn M."/>
            <person name="Collingro A."/>
            <person name="Schmitz-Esser S."/>
            <person name="Beier C.L."/>
            <person name="Purkhold U."/>
            <person name="Fartmann B."/>
            <person name="Brandt P."/>
            <person name="Nyakatura G.J."/>
            <person name="Droege M."/>
            <person name="Frishman D."/>
            <person name="Rattei T."/>
            <person name="Mewes H."/>
            <person name="Wagner M."/>
        </authorList>
    </citation>
    <scope>NUCLEOTIDE SEQUENCE [LARGE SCALE GENOMIC DNA]</scope>
    <source>
        <strain evidence="17 18">UWE25</strain>
    </source>
</reference>
<dbReference type="NCBIfam" id="TIGR00089">
    <property type="entry name" value="MiaB/RimO family radical SAM methylthiotransferase"/>
    <property type="match status" value="1"/>
</dbReference>
<keyword evidence="13" id="KW-0819">tRNA processing</keyword>
<dbReference type="InterPro" id="IPR038135">
    <property type="entry name" value="Methylthiotransferase_N_sf"/>
</dbReference>
<protein>
    <recommendedName>
        <fullName evidence="10 13">tRNA-2-methylthio-N(6)-dimethylallyladenosine synthase</fullName>
        <ecNumber evidence="9 13">2.8.4.3</ecNumber>
    </recommendedName>
    <alternativeName>
        <fullName evidence="12 13">(Dimethylallyl)adenosine tRNA methylthiotransferase MiaB</fullName>
    </alternativeName>
    <alternativeName>
        <fullName evidence="11 13">tRNA-i(6)A37 methylthiotransferase</fullName>
    </alternativeName>
</protein>
<dbReference type="GO" id="GO:0035597">
    <property type="term" value="F:tRNA-2-methylthio-N(6)-dimethylallyladenosine(37) synthase activity"/>
    <property type="evidence" value="ECO:0007669"/>
    <property type="project" value="UniProtKB-EC"/>
</dbReference>
<evidence type="ECO:0000259" key="15">
    <source>
        <dbReference type="PROSITE" id="PS51449"/>
    </source>
</evidence>
<dbReference type="EMBL" id="BX908798">
    <property type="protein sequence ID" value="SPJ31936.1"/>
    <property type="molecule type" value="Genomic_DNA"/>
</dbReference>
<dbReference type="InterPro" id="IPR013848">
    <property type="entry name" value="Methylthiotransferase_N"/>
</dbReference>
<dbReference type="InterPro" id="IPR005839">
    <property type="entry name" value="Methylthiotransferase"/>
</dbReference>
<dbReference type="AlphaFoldDB" id="A0A2P9HAA0"/>
<feature type="binding site" evidence="13">
    <location>
        <position position="156"/>
    </location>
    <ligand>
        <name>[4Fe-4S] cluster</name>
        <dbReference type="ChEBI" id="CHEBI:49883"/>
        <label>2</label>
        <note>4Fe-4S-S-AdoMet</note>
    </ligand>
</feature>
<dbReference type="GO" id="GO:0046872">
    <property type="term" value="F:metal ion binding"/>
    <property type="evidence" value="ECO:0007669"/>
    <property type="project" value="UniProtKB-KW"/>
</dbReference>
<evidence type="ECO:0000313" key="17">
    <source>
        <dbReference type="EMBL" id="SPJ31936.1"/>
    </source>
</evidence>
<comment type="catalytic activity">
    <reaction evidence="13">
        <text>N(6)-dimethylallyladenosine(37) in tRNA + (sulfur carrier)-SH + AH2 + 2 S-adenosyl-L-methionine = 2-methylsulfanyl-N(6)-dimethylallyladenosine(37) in tRNA + (sulfur carrier)-H + 5'-deoxyadenosine + L-methionine + A + S-adenosyl-L-homocysteine + 2 H(+)</text>
        <dbReference type="Rhea" id="RHEA:37067"/>
        <dbReference type="Rhea" id="RHEA-COMP:10375"/>
        <dbReference type="Rhea" id="RHEA-COMP:10376"/>
        <dbReference type="Rhea" id="RHEA-COMP:14737"/>
        <dbReference type="Rhea" id="RHEA-COMP:14739"/>
        <dbReference type="ChEBI" id="CHEBI:13193"/>
        <dbReference type="ChEBI" id="CHEBI:15378"/>
        <dbReference type="ChEBI" id="CHEBI:17319"/>
        <dbReference type="ChEBI" id="CHEBI:17499"/>
        <dbReference type="ChEBI" id="CHEBI:29917"/>
        <dbReference type="ChEBI" id="CHEBI:57844"/>
        <dbReference type="ChEBI" id="CHEBI:57856"/>
        <dbReference type="ChEBI" id="CHEBI:59789"/>
        <dbReference type="ChEBI" id="CHEBI:64428"/>
        <dbReference type="ChEBI" id="CHEBI:74415"/>
        <dbReference type="ChEBI" id="CHEBI:74417"/>
        <dbReference type="EC" id="2.8.4.3"/>
    </reaction>
</comment>
<comment type="cofactor">
    <cofactor evidence="13">
        <name>[4Fe-4S] cluster</name>
        <dbReference type="ChEBI" id="CHEBI:49883"/>
    </cofactor>
    <text evidence="13">Binds 2 [4Fe-4S] clusters. One cluster is coordinated with 3 cysteines and an exchangeable S-adenosyl-L-methionine.</text>
</comment>
<keyword evidence="4 13" id="KW-0808">Transferase</keyword>
<dbReference type="InterPro" id="IPR007197">
    <property type="entry name" value="rSAM"/>
</dbReference>
<evidence type="ECO:0000256" key="10">
    <source>
        <dbReference type="ARBA" id="ARBA00068570"/>
    </source>
</evidence>
<dbReference type="InterPro" id="IPR058240">
    <property type="entry name" value="rSAM_sf"/>
</dbReference>
<dbReference type="NCBIfam" id="TIGR01574">
    <property type="entry name" value="miaB-methiolase"/>
    <property type="match status" value="1"/>
</dbReference>
<evidence type="ECO:0000256" key="4">
    <source>
        <dbReference type="ARBA" id="ARBA00022679"/>
    </source>
</evidence>
<dbReference type="SUPFAM" id="SSF102114">
    <property type="entry name" value="Radical SAM enzymes"/>
    <property type="match status" value="1"/>
</dbReference>
<feature type="domain" description="MTTase N-terminal" evidence="15">
    <location>
        <begin position="5"/>
        <end position="119"/>
    </location>
</feature>
<dbReference type="Gene3D" id="3.80.30.20">
    <property type="entry name" value="tm_1862 like domain"/>
    <property type="match status" value="1"/>
</dbReference>
<dbReference type="PROSITE" id="PS50926">
    <property type="entry name" value="TRAM"/>
    <property type="match status" value="1"/>
</dbReference>
<feature type="binding site" evidence="13">
    <location>
        <position position="163"/>
    </location>
    <ligand>
        <name>[4Fe-4S] cluster</name>
        <dbReference type="ChEBI" id="CHEBI:49883"/>
        <label>2</label>
        <note>4Fe-4S-S-AdoMet</note>
    </ligand>
</feature>
<feature type="binding site" evidence="13">
    <location>
        <position position="14"/>
    </location>
    <ligand>
        <name>[4Fe-4S] cluster</name>
        <dbReference type="ChEBI" id="CHEBI:49883"/>
        <label>1</label>
    </ligand>
</feature>
<sequence>MRSLKKFFVKTYGCQMNELDSEIMIGQLENRGLTRSHDENDADLLIFNTCSIRDLAERKVMGKLGKLGLTKQSQAIIGVTGCMANAKKDSLFQKLPHIDFVLGTNNIHDLNHVLDEVLASGKQSIRTDDHFEFELDYLNAKREDQIKAYVSIIRGCDKFCTYCVVPYTRGSEVSRAPENILEECRHLVNQGYKEITLLGQNVNSYGKDKLEWKCLFHDLLYQLDKIPGLERVRFMTSHPVDISKELMEAIRDLKTLCEFVHFPLQAGSNRVLKKMHRIYTVEQYLEKVQMLKEIVPNVALGTDIIVGFPTETEEEFQETYRLLKEIEYSVAFLFSYSPRKGTPAMRWRDDVPEEVKQDRLQRLLQLQDTIYMKHRQAFLGQTVEVLVERRNFKDDRLVKGRTRCWKNVLFTGGDELVGTMQQVKIHGYSHQTLLGDLQ</sequence>
<keyword evidence="7 13" id="KW-0408">Iron</keyword>
<feature type="binding site" evidence="13">
    <location>
        <position position="160"/>
    </location>
    <ligand>
        <name>[4Fe-4S] cluster</name>
        <dbReference type="ChEBI" id="CHEBI:49883"/>
        <label>2</label>
        <note>4Fe-4S-S-AdoMet</note>
    </ligand>
</feature>
<evidence type="ECO:0000256" key="3">
    <source>
        <dbReference type="ARBA" id="ARBA00022490"/>
    </source>
</evidence>
<evidence type="ECO:0000256" key="8">
    <source>
        <dbReference type="ARBA" id="ARBA00023014"/>
    </source>
</evidence>
<evidence type="ECO:0000256" key="13">
    <source>
        <dbReference type="HAMAP-Rule" id="MF_01864"/>
    </source>
</evidence>
<dbReference type="PROSITE" id="PS51918">
    <property type="entry name" value="RADICAL_SAM"/>
    <property type="match status" value="1"/>
</dbReference>
<dbReference type="SFLD" id="SFLDF00273">
    <property type="entry name" value="(dimethylallyl)adenosine_tRNA"/>
    <property type="match status" value="1"/>
</dbReference>
<dbReference type="HAMAP" id="MF_01864">
    <property type="entry name" value="tRNA_metthiotr_MiaB"/>
    <property type="match status" value="1"/>
</dbReference>
<dbReference type="FunFam" id="3.80.30.20:FF:000001">
    <property type="entry name" value="tRNA-2-methylthio-N(6)-dimethylallyladenosine synthase 2"/>
    <property type="match status" value="1"/>
</dbReference>
<dbReference type="GO" id="GO:0051539">
    <property type="term" value="F:4 iron, 4 sulfur cluster binding"/>
    <property type="evidence" value="ECO:0007669"/>
    <property type="project" value="UniProtKB-UniRule"/>
</dbReference>
<dbReference type="InterPro" id="IPR020612">
    <property type="entry name" value="Methylthiotransferase_CS"/>
</dbReference>
<dbReference type="PANTHER" id="PTHR43020">
    <property type="entry name" value="CDK5 REGULATORY SUBUNIT-ASSOCIATED PROTEIN 1"/>
    <property type="match status" value="1"/>
</dbReference>
<dbReference type="Gene3D" id="3.40.50.12160">
    <property type="entry name" value="Methylthiotransferase, N-terminal domain"/>
    <property type="match status" value="1"/>
</dbReference>
<evidence type="ECO:0000256" key="1">
    <source>
        <dbReference type="ARBA" id="ARBA00003234"/>
    </source>
</evidence>
<dbReference type="SMART" id="SM00729">
    <property type="entry name" value="Elp3"/>
    <property type="match status" value="1"/>
</dbReference>
<dbReference type="Pfam" id="PF00919">
    <property type="entry name" value="UPF0004"/>
    <property type="match status" value="1"/>
</dbReference>
<keyword evidence="3 13" id="KW-0963">Cytoplasm</keyword>
<evidence type="ECO:0000256" key="11">
    <source>
        <dbReference type="ARBA" id="ARBA00080698"/>
    </source>
</evidence>
<dbReference type="GO" id="GO:0005829">
    <property type="term" value="C:cytosol"/>
    <property type="evidence" value="ECO:0007669"/>
    <property type="project" value="TreeGrafter"/>
</dbReference>
<dbReference type="InterPro" id="IPR006463">
    <property type="entry name" value="MiaB_methiolase"/>
</dbReference>
<dbReference type="InterPro" id="IPR006638">
    <property type="entry name" value="Elp3/MiaA/NifB-like_rSAM"/>
</dbReference>
<feature type="binding site" evidence="13">
    <location>
        <position position="82"/>
    </location>
    <ligand>
        <name>[4Fe-4S] cluster</name>
        <dbReference type="ChEBI" id="CHEBI:49883"/>
        <label>1</label>
    </ligand>
</feature>
<keyword evidence="6 13" id="KW-0479">Metal-binding</keyword>
<feature type="domain" description="TRAM" evidence="14">
    <location>
        <begin position="376"/>
        <end position="438"/>
    </location>
</feature>
<organism evidence="17 18">
    <name type="scientific">Protochlamydia amoebophila (strain UWE25)</name>
    <dbReference type="NCBI Taxonomy" id="264201"/>
    <lineage>
        <taxon>Bacteria</taxon>
        <taxon>Pseudomonadati</taxon>
        <taxon>Chlamydiota</taxon>
        <taxon>Chlamydiia</taxon>
        <taxon>Parachlamydiales</taxon>
        <taxon>Parachlamydiaceae</taxon>
        <taxon>Candidatus Protochlamydia</taxon>
    </lineage>
</organism>
<evidence type="ECO:0000256" key="7">
    <source>
        <dbReference type="ARBA" id="ARBA00023004"/>
    </source>
</evidence>